<dbReference type="EC" id="1.15.1.1" evidence="2 6"/>
<feature type="domain" description="Manganese/iron superoxide dismutase C-terminal" evidence="8">
    <location>
        <begin position="93"/>
        <end position="197"/>
    </location>
</feature>
<keyword evidence="10" id="KW-1185">Reference proteome</keyword>
<dbReference type="AlphaFoldDB" id="A0A7L4ZLP5"/>
<dbReference type="FunFam" id="3.55.40.20:FF:000001">
    <property type="entry name" value="Superoxide dismutase"/>
    <property type="match status" value="1"/>
</dbReference>
<comment type="catalytic activity">
    <reaction evidence="6">
        <text>2 superoxide + 2 H(+) = H2O2 + O2</text>
        <dbReference type="Rhea" id="RHEA:20696"/>
        <dbReference type="ChEBI" id="CHEBI:15378"/>
        <dbReference type="ChEBI" id="CHEBI:15379"/>
        <dbReference type="ChEBI" id="CHEBI:16240"/>
        <dbReference type="ChEBI" id="CHEBI:18421"/>
        <dbReference type="EC" id="1.15.1.1"/>
    </reaction>
</comment>
<keyword evidence="4 6" id="KW-0560">Oxidoreductase</keyword>
<dbReference type="RefSeq" id="WP_160130234.1">
    <property type="nucleotide sequence ID" value="NZ_CP019288.1"/>
</dbReference>
<dbReference type="PANTHER" id="PTHR43595:SF2">
    <property type="entry name" value="SMALL RIBOSOMAL SUBUNIT PROTEIN MS42"/>
    <property type="match status" value="1"/>
</dbReference>
<dbReference type="Pfam" id="PF00081">
    <property type="entry name" value="Sod_Fe_N"/>
    <property type="match status" value="1"/>
</dbReference>
<dbReference type="GO" id="GO:0046872">
    <property type="term" value="F:metal ion binding"/>
    <property type="evidence" value="ECO:0007669"/>
    <property type="project" value="UniProtKB-KW"/>
</dbReference>
<dbReference type="InterPro" id="IPR036324">
    <property type="entry name" value="Mn/Fe_SOD_N_sf"/>
</dbReference>
<dbReference type="Gene3D" id="3.55.40.20">
    <property type="entry name" value="Iron/manganese superoxide dismutase, C-terminal domain"/>
    <property type="match status" value="1"/>
</dbReference>
<name>A0A7L4ZLP5_9FLAO</name>
<feature type="binding site" evidence="5">
    <location>
        <position position="27"/>
    </location>
    <ligand>
        <name>Mn(2+)</name>
        <dbReference type="ChEBI" id="CHEBI:29035"/>
    </ligand>
</feature>
<evidence type="ECO:0000256" key="6">
    <source>
        <dbReference type="RuleBase" id="RU000414"/>
    </source>
</evidence>
<dbReference type="PANTHER" id="PTHR43595">
    <property type="entry name" value="37S RIBOSOMAL PROTEIN S26, MITOCHONDRIAL"/>
    <property type="match status" value="1"/>
</dbReference>
<dbReference type="Proteomes" id="UP000464657">
    <property type="component" value="Chromosome"/>
</dbReference>
<comment type="similarity">
    <text evidence="1 6">Belongs to the iron/manganese superoxide dismutase family.</text>
</comment>
<proteinExistence type="inferred from homology"/>
<evidence type="ECO:0000313" key="10">
    <source>
        <dbReference type="Proteomes" id="UP000464657"/>
    </source>
</evidence>
<organism evidence="9 10">
    <name type="scientific">Kordia antarctica</name>
    <dbReference type="NCBI Taxonomy" id="1218801"/>
    <lineage>
        <taxon>Bacteria</taxon>
        <taxon>Pseudomonadati</taxon>
        <taxon>Bacteroidota</taxon>
        <taxon>Flavobacteriia</taxon>
        <taxon>Flavobacteriales</taxon>
        <taxon>Flavobacteriaceae</taxon>
        <taxon>Kordia</taxon>
    </lineage>
</organism>
<evidence type="ECO:0000259" key="7">
    <source>
        <dbReference type="Pfam" id="PF00081"/>
    </source>
</evidence>
<dbReference type="Gene3D" id="1.10.287.990">
    <property type="entry name" value="Fe,Mn superoxide dismutase (SOD) domain"/>
    <property type="match status" value="1"/>
</dbReference>
<evidence type="ECO:0000256" key="4">
    <source>
        <dbReference type="ARBA" id="ARBA00023002"/>
    </source>
</evidence>
<feature type="binding site" evidence="5">
    <location>
        <position position="164"/>
    </location>
    <ligand>
        <name>Mn(2+)</name>
        <dbReference type="ChEBI" id="CHEBI:29035"/>
    </ligand>
</feature>
<keyword evidence="3 5" id="KW-0479">Metal-binding</keyword>
<dbReference type="InterPro" id="IPR019833">
    <property type="entry name" value="Mn/Fe_SOD_BS"/>
</dbReference>
<evidence type="ECO:0000256" key="1">
    <source>
        <dbReference type="ARBA" id="ARBA00008714"/>
    </source>
</evidence>
<dbReference type="SUPFAM" id="SSF46609">
    <property type="entry name" value="Fe,Mn superoxide dismutase (SOD), N-terminal domain"/>
    <property type="match status" value="1"/>
</dbReference>
<sequence length="202" mass="22591">MAFKLPELSYAYDALEPNIDARTMEIHHSKHHNGYTTKLNNAIEGTDLEGKSIEDILTNLDMSNAGVRNNGGGFYNHSLFWTVMNPDDRGYLSGELKDAIEAAFGSKDKFIEAFSKAAATQFGSGWAWLCVHKGGKVEVCSTPNQDNPLMPGVGCGGTPILGLDVWEHAYYLNYQNRRPDYINAFFNVINWNEVEKRYAESK</sequence>
<comment type="function">
    <text evidence="6">Destroys radicals which are normally produced within the cells and which are toxic to biological systems.</text>
</comment>
<evidence type="ECO:0000256" key="2">
    <source>
        <dbReference type="ARBA" id="ARBA00012682"/>
    </source>
</evidence>
<evidence type="ECO:0000256" key="5">
    <source>
        <dbReference type="PIRSR" id="PIRSR000349-1"/>
    </source>
</evidence>
<gene>
    <name evidence="9" type="primary">sodA</name>
    <name evidence="9" type="ORF">IMCC3317_30030</name>
</gene>
<dbReference type="InterPro" id="IPR036314">
    <property type="entry name" value="SOD_C_sf"/>
</dbReference>
<dbReference type="InterPro" id="IPR019831">
    <property type="entry name" value="Mn/Fe_SOD_N"/>
</dbReference>
<evidence type="ECO:0000313" key="9">
    <source>
        <dbReference type="EMBL" id="QHI37623.1"/>
    </source>
</evidence>
<dbReference type="GO" id="GO:0004784">
    <property type="term" value="F:superoxide dismutase activity"/>
    <property type="evidence" value="ECO:0007669"/>
    <property type="project" value="UniProtKB-EC"/>
</dbReference>
<dbReference type="Pfam" id="PF02777">
    <property type="entry name" value="Sod_Fe_C"/>
    <property type="match status" value="1"/>
</dbReference>
<dbReference type="SUPFAM" id="SSF54719">
    <property type="entry name" value="Fe,Mn superoxide dismutase (SOD), C-terminal domain"/>
    <property type="match status" value="1"/>
</dbReference>
<dbReference type="KEGG" id="kan:IMCC3317_30030"/>
<dbReference type="PRINTS" id="PR01703">
    <property type="entry name" value="MNSODISMTASE"/>
</dbReference>
<feature type="binding site" evidence="5">
    <location>
        <position position="168"/>
    </location>
    <ligand>
        <name>Mn(2+)</name>
        <dbReference type="ChEBI" id="CHEBI:29035"/>
    </ligand>
</feature>
<evidence type="ECO:0000259" key="8">
    <source>
        <dbReference type="Pfam" id="PF02777"/>
    </source>
</evidence>
<dbReference type="GO" id="GO:0005737">
    <property type="term" value="C:cytoplasm"/>
    <property type="evidence" value="ECO:0007669"/>
    <property type="project" value="TreeGrafter"/>
</dbReference>
<dbReference type="OrthoDB" id="9803125at2"/>
<reference evidence="9 10" key="1">
    <citation type="journal article" date="2013" name="Int. J. Syst. Evol. Microbiol.">
        <title>Kordia antarctica sp. nov., isolated from Antarctic seawater.</title>
        <authorList>
            <person name="Baek K."/>
            <person name="Choi A."/>
            <person name="Kang I."/>
            <person name="Lee K."/>
            <person name="Cho J.C."/>
        </authorList>
    </citation>
    <scope>NUCLEOTIDE SEQUENCE [LARGE SCALE GENOMIC DNA]</scope>
    <source>
        <strain evidence="9 10">IMCC3317</strain>
    </source>
</reference>
<dbReference type="EMBL" id="CP019288">
    <property type="protein sequence ID" value="QHI37623.1"/>
    <property type="molecule type" value="Genomic_DNA"/>
</dbReference>
<protein>
    <recommendedName>
        <fullName evidence="2 6">Superoxide dismutase</fullName>
        <ecNumber evidence="2 6">1.15.1.1</ecNumber>
    </recommendedName>
</protein>
<feature type="binding site" evidence="5">
    <location>
        <position position="77"/>
    </location>
    <ligand>
        <name>Mn(2+)</name>
        <dbReference type="ChEBI" id="CHEBI:29035"/>
    </ligand>
</feature>
<feature type="domain" description="Manganese/iron superoxide dismutase N-terminal" evidence="7">
    <location>
        <begin position="3"/>
        <end position="84"/>
    </location>
</feature>
<dbReference type="PROSITE" id="PS00088">
    <property type="entry name" value="SOD_MN"/>
    <property type="match status" value="1"/>
</dbReference>
<evidence type="ECO:0000256" key="3">
    <source>
        <dbReference type="ARBA" id="ARBA00022723"/>
    </source>
</evidence>
<dbReference type="InterPro" id="IPR019832">
    <property type="entry name" value="Mn/Fe_SOD_C"/>
</dbReference>
<dbReference type="PIRSF" id="PIRSF000349">
    <property type="entry name" value="SODismutase"/>
    <property type="match status" value="1"/>
</dbReference>
<dbReference type="InterPro" id="IPR001189">
    <property type="entry name" value="Mn/Fe_SOD"/>
</dbReference>
<accession>A0A7L4ZLP5</accession>